<evidence type="ECO:0000256" key="2">
    <source>
        <dbReference type="ARBA" id="ARBA00022573"/>
    </source>
</evidence>
<evidence type="ECO:0000256" key="1">
    <source>
        <dbReference type="ARBA" id="ARBA00004953"/>
    </source>
</evidence>
<dbReference type="HOGENOM" id="CLU_068627_0_1_3"/>
<dbReference type="PANTHER" id="PTHR36925:SF1">
    <property type="entry name" value="COBALT-PRECORRIN-6A REDUCTASE"/>
    <property type="match status" value="1"/>
</dbReference>
<dbReference type="EnsemblBacteria" id="AAP99548">
    <property type="protein sequence ID" value="AAP99548"/>
    <property type="gene ID" value="Pro_0503"/>
</dbReference>
<protein>
    <submittedName>
        <fullName evidence="4">Precorrin-6x reductase</fullName>
    </submittedName>
</protein>
<comment type="pathway">
    <text evidence="1">Cofactor biosynthesis; adenosylcobalamin biosynthesis.</text>
</comment>
<proteinExistence type="predicted"/>
<dbReference type="PROSITE" id="PS51014">
    <property type="entry name" value="COBK_CBIJ"/>
    <property type="match status" value="1"/>
</dbReference>
<evidence type="ECO:0000256" key="3">
    <source>
        <dbReference type="ARBA" id="ARBA00023002"/>
    </source>
</evidence>
<evidence type="ECO:0000313" key="5">
    <source>
        <dbReference type="Proteomes" id="UP000001420"/>
    </source>
</evidence>
<dbReference type="InterPro" id="IPR003723">
    <property type="entry name" value="Precorrin-6x_reduct"/>
</dbReference>
<name>Q7VD80_PROMA</name>
<reference evidence="4 5" key="1">
    <citation type="journal article" date="2003" name="Proc. Natl. Acad. Sci. U.S.A.">
        <title>Genome sequence of the cyanobacterium Prochlorococcus marinus SS120, a nearly minimal oxyphototrophic genome.</title>
        <authorList>
            <person name="Dufresne A."/>
            <person name="Salanoubat M."/>
            <person name="Partensky F."/>
            <person name="Artiguenave F."/>
            <person name="Axmann I.M."/>
            <person name="Barbe V."/>
            <person name="Duprat S."/>
            <person name="Galperin M.Y."/>
            <person name="Koonin E.V."/>
            <person name="Le Gall F."/>
            <person name="Makarova K.S."/>
            <person name="Ostrowski M."/>
            <person name="Oztas S."/>
            <person name="Robert C."/>
            <person name="Rogozin I.B."/>
            <person name="Scanlan D.J."/>
            <person name="Tandeau de Marsac N."/>
            <person name="Weissenbach J."/>
            <person name="Wincker P."/>
            <person name="Wolf Y.I."/>
            <person name="Hess W.R."/>
        </authorList>
    </citation>
    <scope>NUCLEOTIDE SEQUENCE [LARGE SCALE GENOMIC DNA]</scope>
    <source>
        <strain evidence="5">SARG / CCMP1375 / SS120</strain>
    </source>
</reference>
<gene>
    <name evidence="4" type="primary">cobK</name>
    <name evidence="4" type="ordered locus">Pro_0503</name>
</gene>
<keyword evidence="5" id="KW-1185">Reference proteome</keyword>
<sequence length="264" mass="29373">MHMRRNYHRHIWILSGTGDGPPLVRILLQNGWKVSVSVVSSQAALAYGDLPLESLWIGPLEGTQAIANVIEKARATHKGFDWIIDATHPFAQVISSNLNVVSRKHKQPLLRFDRCCKKSQNASLIKNYCELLKLNLSEERILFAIGSRHLPEALSCGRKAGATVFARVMPTVEGLRKALMCEIPQSHLAVFKPLASDEIGEIESALCRRWKITGVVARESGGSTQKIWQNISLQQGLKLWLIARPALSKNIKVVNTFAELLAEI</sequence>
<evidence type="ECO:0000313" key="4">
    <source>
        <dbReference type="EMBL" id="AAP99548.1"/>
    </source>
</evidence>
<dbReference type="Pfam" id="PF02571">
    <property type="entry name" value="CbiJ"/>
    <property type="match status" value="1"/>
</dbReference>
<keyword evidence="3" id="KW-0560">Oxidoreductase</keyword>
<dbReference type="PATRIC" id="fig|167539.5.peg.516"/>
<dbReference type="Proteomes" id="UP000001420">
    <property type="component" value="Chromosome"/>
</dbReference>
<dbReference type="OrthoDB" id="9780707at2"/>
<dbReference type="KEGG" id="pma:Pro_0503"/>
<dbReference type="UniPathway" id="UPA00148"/>
<keyword evidence="2" id="KW-0169">Cobalamin biosynthesis</keyword>
<dbReference type="AlphaFoldDB" id="Q7VD80"/>
<dbReference type="eggNOG" id="COG2099">
    <property type="taxonomic scope" value="Bacteria"/>
</dbReference>
<accession>Q7VD80</accession>
<dbReference type="GO" id="GO:0016994">
    <property type="term" value="F:precorrin-6A reductase activity"/>
    <property type="evidence" value="ECO:0007669"/>
    <property type="project" value="InterPro"/>
</dbReference>
<dbReference type="EMBL" id="AE017126">
    <property type="protein sequence ID" value="AAP99548.1"/>
    <property type="molecule type" value="Genomic_DNA"/>
</dbReference>
<dbReference type="STRING" id="167539.Pro_0503"/>
<dbReference type="PANTHER" id="PTHR36925">
    <property type="entry name" value="COBALT-PRECORRIN-6A REDUCTASE"/>
    <property type="match status" value="1"/>
</dbReference>
<organism evidence="4 5">
    <name type="scientific">Prochlorococcus marinus (strain SARG / CCMP1375 / SS120)</name>
    <dbReference type="NCBI Taxonomy" id="167539"/>
    <lineage>
        <taxon>Bacteria</taxon>
        <taxon>Bacillati</taxon>
        <taxon>Cyanobacteriota</taxon>
        <taxon>Cyanophyceae</taxon>
        <taxon>Synechococcales</taxon>
        <taxon>Prochlorococcaceae</taxon>
        <taxon>Prochlorococcus</taxon>
    </lineage>
</organism>
<dbReference type="GO" id="GO:0009236">
    <property type="term" value="P:cobalamin biosynthetic process"/>
    <property type="evidence" value="ECO:0007669"/>
    <property type="project" value="UniProtKB-UniPathway"/>
</dbReference>